<dbReference type="GO" id="GO:0005886">
    <property type="term" value="C:plasma membrane"/>
    <property type="evidence" value="ECO:0007669"/>
    <property type="project" value="UniProtKB-SubCell"/>
</dbReference>
<evidence type="ECO:0000256" key="1">
    <source>
        <dbReference type="ARBA" id="ARBA00004651"/>
    </source>
</evidence>
<feature type="transmembrane region" description="Helical" evidence="13">
    <location>
        <begin position="1190"/>
        <end position="1211"/>
    </location>
</feature>
<dbReference type="GO" id="GO:0005975">
    <property type="term" value="P:carbohydrate metabolic process"/>
    <property type="evidence" value="ECO:0007669"/>
    <property type="project" value="InterPro"/>
</dbReference>
<dbReference type="GO" id="GO:0015171">
    <property type="term" value="F:amino acid transmembrane transporter activity"/>
    <property type="evidence" value="ECO:0007669"/>
    <property type="project" value="TreeGrafter"/>
</dbReference>
<feature type="transmembrane region" description="Helical" evidence="13">
    <location>
        <begin position="85"/>
        <end position="104"/>
    </location>
</feature>
<proteinExistence type="inferred from homology"/>
<evidence type="ECO:0000256" key="11">
    <source>
        <dbReference type="PIRSR" id="PIRSR601382-3"/>
    </source>
</evidence>
<feature type="transmembrane region" description="Helical" evidence="13">
    <location>
        <begin position="904"/>
        <end position="922"/>
    </location>
</feature>
<dbReference type="SUPFAM" id="SSF48225">
    <property type="entry name" value="Seven-hairpin glycosidases"/>
    <property type="match status" value="1"/>
</dbReference>
<dbReference type="PRINTS" id="PR00747">
    <property type="entry name" value="GLYHDRLASE47"/>
</dbReference>
<feature type="disulfide bond" evidence="11">
    <location>
        <begin position="432"/>
        <end position="475"/>
    </location>
</feature>
<dbReference type="InterPro" id="IPR050524">
    <property type="entry name" value="APC_YAT"/>
</dbReference>
<dbReference type="InterPro" id="IPR004841">
    <property type="entry name" value="AA-permease/SLC12A_dom"/>
</dbReference>
<feature type="transmembrane region" description="Helical" evidence="13">
    <location>
        <begin position="934"/>
        <end position="956"/>
    </location>
</feature>
<dbReference type="Gene3D" id="1.50.10.10">
    <property type="match status" value="1"/>
</dbReference>
<feature type="transmembrane region" description="Helical" evidence="13">
    <location>
        <begin position="874"/>
        <end position="898"/>
    </location>
</feature>
<evidence type="ECO:0000256" key="6">
    <source>
        <dbReference type="ARBA" id="ARBA00022970"/>
    </source>
</evidence>
<feature type="transmembrane region" description="Helical" evidence="13">
    <location>
        <begin position="796"/>
        <end position="814"/>
    </location>
</feature>
<name>A0AAV9GTN1_9PEZI</name>
<dbReference type="InterPro" id="IPR001382">
    <property type="entry name" value="Glyco_hydro_47"/>
</dbReference>
<feature type="active site" evidence="9">
    <location>
        <position position="365"/>
    </location>
</feature>
<evidence type="ECO:0000313" key="16">
    <source>
        <dbReference type="Proteomes" id="UP001321760"/>
    </source>
</evidence>
<keyword evidence="10" id="KW-0106">Calcium</keyword>
<evidence type="ECO:0000256" key="10">
    <source>
        <dbReference type="PIRSR" id="PIRSR601382-2"/>
    </source>
</evidence>
<keyword evidence="7 13" id="KW-1133">Transmembrane helix</keyword>
<reference evidence="15" key="1">
    <citation type="journal article" date="2023" name="Mol. Phylogenet. Evol.">
        <title>Genome-scale phylogeny and comparative genomics of the fungal order Sordariales.</title>
        <authorList>
            <person name="Hensen N."/>
            <person name="Bonometti L."/>
            <person name="Westerberg I."/>
            <person name="Brannstrom I.O."/>
            <person name="Guillou S."/>
            <person name="Cros-Aarteil S."/>
            <person name="Calhoun S."/>
            <person name="Haridas S."/>
            <person name="Kuo A."/>
            <person name="Mondo S."/>
            <person name="Pangilinan J."/>
            <person name="Riley R."/>
            <person name="LaButti K."/>
            <person name="Andreopoulos B."/>
            <person name="Lipzen A."/>
            <person name="Chen C."/>
            <person name="Yan M."/>
            <person name="Daum C."/>
            <person name="Ng V."/>
            <person name="Clum A."/>
            <person name="Steindorff A."/>
            <person name="Ohm R.A."/>
            <person name="Martin F."/>
            <person name="Silar P."/>
            <person name="Natvig D.O."/>
            <person name="Lalanne C."/>
            <person name="Gautier V."/>
            <person name="Ament-Velasquez S.L."/>
            <person name="Kruys A."/>
            <person name="Hutchinson M.I."/>
            <person name="Powell A.J."/>
            <person name="Barry K."/>
            <person name="Miller A.N."/>
            <person name="Grigoriev I.V."/>
            <person name="Debuchy R."/>
            <person name="Gladieux P."/>
            <person name="Hiltunen Thoren M."/>
            <person name="Johannesson H."/>
        </authorList>
    </citation>
    <scope>NUCLEOTIDE SEQUENCE</scope>
    <source>
        <strain evidence="15">PSN243</strain>
    </source>
</reference>
<dbReference type="InterPro" id="IPR004762">
    <property type="entry name" value="Amino_acid_permease_fungi"/>
</dbReference>
<gene>
    <name evidence="15" type="ORF">QBC34DRAFT_447476</name>
</gene>
<keyword evidence="8 13" id="KW-0472">Membrane</keyword>
<evidence type="ECO:0000256" key="13">
    <source>
        <dbReference type="SAM" id="Phobius"/>
    </source>
</evidence>
<keyword evidence="5 13" id="KW-0812">Transmembrane</keyword>
<keyword evidence="12" id="KW-0326">Glycosidase</keyword>
<dbReference type="InterPro" id="IPR004840">
    <property type="entry name" value="Amino_acid_permease_CS"/>
</dbReference>
<dbReference type="FunFam" id="1.20.1740.10:FF:000017">
    <property type="entry name" value="Amino acid permease"/>
    <property type="match status" value="1"/>
</dbReference>
<dbReference type="GO" id="GO:0036503">
    <property type="term" value="P:ERAD pathway"/>
    <property type="evidence" value="ECO:0007669"/>
    <property type="project" value="UniProtKB-ARBA"/>
</dbReference>
<keyword evidence="12 15" id="KW-0378">Hydrolase</keyword>
<dbReference type="InterPro" id="IPR036026">
    <property type="entry name" value="Seven-hairpin_glycosidases"/>
</dbReference>
<evidence type="ECO:0000313" key="15">
    <source>
        <dbReference type="EMBL" id="KAK4451637.1"/>
    </source>
</evidence>
<evidence type="ECO:0000256" key="3">
    <source>
        <dbReference type="ARBA" id="ARBA00022448"/>
    </source>
</evidence>
<evidence type="ECO:0000256" key="12">
    <source>
        <dbReference type="RuleBase" id="RU361193"/>
    </source>
</evidence>
<feature type="active site" description="Proton donor" evidence="9">
    <location>
        <position position="216"/>
    </location>
</feature>
<keyword evidence="4" id="KW-1003">Cell membrane</keyword>
<comment type="subcellular location">
    <subcellularLocation>
        <location evidence="1">Cell membrane</location>
        <topology evidence="1">Multi-pass membrane protein</topology>
    </subcellularLocation>
</comment>
<dbReference type="EMBL" id="MU865927">
    <property type="protein sequence ID" value="KAK4451637.1"/>
    <property type="molecule type" value="Genomic_DNA"/>
</dbReference>
<feature type="transmembrane region" description="Helical" evidence="13">
    <location>
        <begin position="1251"/>
        <end position="1271"/>
    </location>
</feature>
<protein>
    <recommendedName>
        <fullName evidence="12">alpha-1,2-Mannosidase</fullName>
        <ecNumber evidence="12">3.2.1.-</ecNumber>
    </recommendedName>
</protein>
<keyword evidence="16" id="KW-1185">Reference proteome</keyword>
<dbReference type="PROSITE" id="PS00218">
    <property type="entry name" value="AMINO_ACID_PERMEASE_1"/>
    <property type="match status" value="1"/>
</dbReference>
<organism evidence="15 16">
    <name type="scientific">Podospora aff. communis PSN243</name>
    <dbReference type="NCBI Taxonomy" id="3040156"/>
    <lineage>
        <taxon>Eukaryota</taxon>
        <taxon>Fungi</taxon>
        <taxon>Dikarya</taxon>
        <taxon>Ascomycota</taxon>
        <taxon>Pezizomycotina</taxon>
        <taxon>Sordariomycetes</taxon>
        <taxon>Sordariomycetidae</taxon>
        <taxon>Sordariales</taxon>
        <taxon>Podosporaceae</taxon>
        <taxon>Podospora</taxon>
    </lineage>
</organism>
<dbReference type="InterPro" id="IPR012341">
    <property type="entry name" value="6hp_glycosidase-like_sf"/>
</dbReference>
<feature type="transmembrane region" description="Helical" evidence="13">
    <location>
        <begin position="1018"/>
        <end position="1039"/>
    </location>
</feature>
<evidence type="ECO:0000256" key="8">
    <source>
        <dbReference type="ARBA" id="ARBA00023136"/>
    </source>
</evidence>
<dbReference type="PANTHER" id="PTHR43341:SF1">
    <property type="entry name" value="GENERAL AMINO-ACID PERMEASE GAP1"/>
    <property type="match status" value="1"/>
</dbReference>
<evidence type="ECO:0000256" key="2">
    <source>
        <dbReference type="ARBA" id="ARBA00007658"/>
    </source>
</evidence>
<evidence type="ECO:0000256" key="9">
    <source>
        <dbReference type="PIRSR" id="PIRSR601382-1"/>
    </source>
</evidence>
<feature type="transmembrane region" description="Helical" evidence="13">
    <location>
        <begin position="1148"/>
        <end position="1170"/>
    </location>
</feature>
<dbReference type="Pfam" id="PF00324">
    <property type="entry name" value="AA_permease"/>
    <property type="match status" value="1"/>
</dbReference>
<evidence type="ECO:0000256" key="4">
    <source>
        <dbReference type="ARBA" id="ARBA00022475"/>
    </source>
</evidence>
<reference evidence="15" key="2">
    <citation type="submission" date="2023-05" db="EMBL/GenBank/DDBJ databases">
        <authorList>
            <consortium name="Lawrence Berkeley National Laboratory"/>
            <person name="Steindorff A."/>
            <person name="Hensen N."/>
            <person name="Bonometti L."/>
            <person name="Westerberg I."/>
            <person name="Brannstrom I.O."/>
            <person name="Guillou S."/>
            <person name="Cros-Aarteil S."/>
            <person name="Calhoun S."/>
            <person name="Haridas S."/>
            <person name="Kuo A."/>
            <person name="Mondo S."/>
            <person name="Pangilinan J."/>
            <person name="Riley R."/>
            <person name="Labutti K."/>
            <person name="Andreopoulos B."/>
            <person name="Lipzen A."/>
            <person name="Chen C."/>
            <person name="Yanf M."/>
            <person name="Daum C."/>
            <person name="Ng V."/>
            <person name="Clum A."/>
            <person name="Ohm R."/>
            <person name="Martin F."/>
            <person name="Silar P."/>
            <person name="Natvig D."/>
            <person name="Lalanne C."/>
            <person name="Gautier V."/>
            <person name="Ament-Velasquez S.L."/>
            <person name="Kruys A."/>
            <person name="Hutchinson M.I."/>
            <person name="Powell A.J."/>
            <person name="Barry K."/>
            <person name="Miller A.N."/>
            <person name="Grigoriev I.V."/>
            <person name="Debuchy R."/>
            <person name="Gladieux P."/>
            <person name="Thoren M.H."/>
            <person name="Johannesson H."/>
        </authorList>
    </citation>
    <scope>NUCLEOTIDE SEQUENCE</scope>
    <source>
        <strain evidence="15">PSN243</strain>
    </source>
</reference>
<keyword evidence="10" id="KW-0479">Metal-binding</keyword>
<accession>A0AAV9GTN1</accession>
<dbReference type="PANTHER" id="PTHR43341">
    <property type="entry name" value="AMINO ACID PERMEASE"/>
    <property type="match status" value="1"/>
</dbReference>
<sequence length="1317" mass="147106">MSFSVPKNVPSFSNPQRQFEDRLWSSSGVASKRSALNGPGVLGGVQRSVGDFLGTDRAALPMYKDKPYAYAPSGRGRPLFRRKSVCGLFVLVVLGLIWWTNMFANPRETAKDKLGEWGLMPGKARSKYDWAERRKRVVEAMELSWGAYERYAWGYDEFHPVSKSGRMMAPKGLGWIIIDSLDTLILMNMTKELTRAREWLSKSLTWDQDQDVNTFETTIRMMGGLLSAHYLSTTYPNMAPISDDDPGKPGEDLYLEKAKDLADRLMAAFDSPSGVPYASVNLGKFKGIESHADGGASSTAEATTLQLEFKYLAKLTGEKDFWDKVEKVIQVIDDNNPQDGLVPIYIHPEKGDFRGNNIRLGSRGDSYYEYLIKQYLQTNKKEPVYLDMWNEALKGVRKHLITYTKHKQFTVLGERPSGLDGELSSKMDHLVCFMPGTIALAVTGGRTEWEASNTKKWSKQNMRDMQLARELMQTCWGMYKFMATGLAAEITYFKVDDPPLPEKAHHGATDDFDPDPDADWRKDYEVHSNDAHNLQRPETVESLFYMWRITGEEKYREWGWEMFKSFVNYTAVEDGGGFTSLSNANTIPPVTKDNMESFWLAETLKYFYLLFSPNDLLPLDQIVFNTEAHPFPRFDMGPLFKTGWERKKRDKEGKIVVPAMAPDRDLELNRFSFKEGSVARGSIWSTREPAYLYDDRPRRKRDRGRDAFGRWLDTFRRDPNSRITPKSVVHSAEDRERAAGLRSDALDVDYEVGPDGEGNDLDDRRERQGGHYFDLAAANYSTANTSLVRELKGRHLQMIAIGGSIGTGLFVASGRSLNMGGPASLLVAYGFIGIMLYCTVQALGELAVTFPVAGSFSAYSTRFLDPAWGFAMGWNYAIQWLIVLPLEIVAASLTVGYWNSNLSRSVFVTIFLVTIIIINLFGVKGYGEAEFVFAIIKITAVIGFILLGIVINIGGYPDEGYIGGKYWSTPGAFHNGFRGLCSVFVTAAFAFAGTELVGLAAAETANPRKSLPTAIKQVFWRITLFYIVALTLVGLLVPYDHPELLGARTMVDVSASPFVIAIESAGIQVLPGVMNGVILVAVISVGNSAVFGSSRTLAALADQRQAPAILGYVDRRGRPLMAILVASLVGLLGYLADLEEQADILEWLLAVSGLSSIFTWGSICLAHIRFRKAWAHKGRSLSELAFRAQAGVVGSYVGLTFNILVLIAQFWTAAFPMSVPKAINEADRGPGAAPYTNDSDPTPRSIAQNFFLQYMCVPIVGAFYLTHKLWFKTKIVKIKDMDVDTGRRGFNLPILIAQEQEERGNWPAWKRLYKFLC</sequence>
<evidence type="ECO:0000256" key="7">
    <source>
        <dbReference type="ARBA" id="ARBA00022989"/>
    </source>
</evidence>
<dbReference type="GO" id="GO:0004571">
    <property type="term" value="F:mannosyl-oligosaccharide 1,2-alpha-mannosidase activity"/>
    <property type="evidence" value="ECO:0007669"/>
    <property type="project" value="InterPro"/>
</dbReference>
<keyword evidence="11" id="KW-1015">Disulfide bond</keyword>
<feature type="domain" description="Amino acid permease/ SLC12A" evidence="14">
    <location>
        <begin position="795"/>
        <end position="1278"/>
    </location>
</feature>
<feature type="active site" description="Proton donor" evidence="9">
    <location>
        <position position="489"/>
    </location>
</feature>
<dbReference type="EC" id="3.2.1.-" evidence="12"/>
<feature type="transmembrane region" description="Helical" evidence="13">
    <location>
        <begin position="1077"/>
        <end position="1098"/>
    </location>
</feature>
<feature type="transmembrane region" description="Helical" evidence="13">
    <location>
        <begin position="826"/>
        <end position="853"/>
    </location>
</feature>
<keyword evidence="3" id="KW-0813">Transport</keyword>
<feature type="binding site" evidence="10">
    <location>
        <position position="626"/>
    </location>
    <ligand>
        <name>Ca(2+)</name>
        <dbReference type="ChEBI" id="CHEBI:29108"/>
    </ligand>
</feature>
<dbReference type="GO" id="GO:0005509">
    <property type="term" value="F:calcium ion binding"/>
    <property type="evidence" value="ECO:0007669"/>
    <property type="project" value="InterPro"/>
</dbReference>
<dbReference type="Gene3D" id="1.20.1740.10">
    <property type="entry name" value="Amino acid/polyamine transporter I"/>
    <property type="match status" value="1"/>
</dbReference>
<dbReference type="Pfam" id="PF01532">
    <property type="entry name" value="Glyco_hydro_47"/>
    <property type="match status" value="1"/>
</dbReference>
<evidence type="ECO:0000256" key="5">
    <source>
        <dbReference type="ARBA" id="ARBA00022692"/>
    </source>
</evidence>
<evidence type="ECO:0000259" key="14">
    <source>
        <dbReference type="Pfam" id="PF00324"/>
    </source>
</evidence>
<dbReference type="Proteomes" id="UP001321760">
    <property type="component" value="Unassembled WGS sequence"/>
</dbReference>
<dbReference type="NCBIfam" id="TIGR00913">
    <property type="entry name" value="2A0310"/>
    <property type="match status" value="1"/>
</dbReference>
<comment type="similarity">
    <text evidence="2 12">Belongs to the glycosyl hydrolase 47 family.</text>
</comment>
<feature type="active site" evidence="9">
    <location>
        <position position="538"/>
    </location>
</feature>
<comment type="cofactor">
    <cofactor evidence="10">
        <name>Ca(2+)</name>
        <dbReference type="ChEBI" id="CHEBI:29108"/>
    </cofactor>
</comment>
<feature type="transmembrane region" description="Helical" evidence="13">
    <location>
        <begin position="1119"/>
        <end position="1136"/>
    </location>
</feature>
<comment type="caution">
    <text evidence="15">The sequence shown here is derived from an EMBL/GenBank/DDBJ whole genome shotgun (WGS) entry which is preliminary data.</text>
</comment>
<keyword evidence="6" id="KW-0029">Amino-acid transport</keyword>
<feature type="transmembrane region" description="Helical" evidence="13">
    <location>
        <begin position="976"/>
        <end position="997"/>
    </location>
</feature>